<keyword evidence="4 8" id="KW-0378">Hydrolase</keyword>
<keyword evidence="5" id="KW-0136">Cellulose degradation</keyword>
<dbReference type="EMBL" id="EU055605">
    <property type="protein sequence ID" value="ABU45499.1"/>
    <property type="molecule type" value="Genomic_DNA"/>
</dbReference>
<evidence type="ECO:0000256" key="3">
    <source>
        <dbReference type="ARBA" id="ARBA00012601"/>
    </source>
</evidence>
<reference evidence="10" key="2">
    <citation type="submission" date="2010-08" db="EMBL/GenBank/DDBJ databases">
        <title>Complete sequence of Fibrobacter succinogenes subsp. succinogenes S85.</title>
        <authorList>
            <person name="Durkin A.S."/>
            <person name="Nelson K.E."/>
            <person name="Morrison M."/>
            <person name="Forsberg C.W."/>
            <person name="Wilson D.B."/>
            <person name="Russell J.B."/>
            <person name="Cann I.K.O."/>
            <person name="Mackie R.I."/>
            <person name="White B.A."/>
        </authorList>
    </citation>
    <scope>NUCLEOTIDE SEQUENCE [LARGE SCALE GENOMIC DNA]</scope>
    <source>
        <strain evidence="10">ATCC 19169 / S85</strain>
    </source>
</reference>
<dbReference type="GO" id="GO:0008810">
    <property type="term" value="F:cellulase activity"/>
    <property type="evidence" value="ECO:0007669"/>
    <property type="project" value="UniProtKB-EC"/>
</dbReference>
<dbReference type="PRINTS" id="PR00735">
    <property type="entry name" value="GLHYDRLASE8"/>
</dbReference>
<evidence type="ECO:0000256" key="1">
    <source>
        <dbReference type="ARBA" id="ARBA00000966"/>
    </source>
</evidence>
<dbReference type="InterPro" id="IPR002037">
    <property type="entry name" value="Glyco_hydro_8"/>
</dbReference>
<dbReference type="EMBL" id="CP002158">
    <property type="protein sequence ID" value="ADL24942.1"/>
    <property type="molecule type" value="Genomic_DNA"/>
</dbReference>
<keyword evidence="6 8" id="KW-0326">Glycosidase</keyword>
<dbReference type="eggNOG" id="COG3405">
    <property type="taxonomic scope" value="Bacteria"/>
</dbReference>
<protein>
    <recommendedName>
        <fullName evidence="3">cellulase</fullName>
        <ecNumber evidence="3">3.2.1.4</ecNumber>
    </recommendedName>
</protein>
<sequence length="752" mass="81395">MIFDMLSNYLLGWMGEIFFLKGIHMKNLAKVMFGVAAVAAVTASAGQFPFPQNMKYPHGKIIEYADTDMIKDHYKLWKQAWYQASNGWVLAPEGTCSTVSEAIAYGMLISVYMDDQDVFKKLYNTWTSNSAGANGGMNWRIGCSGGTGTASDADFDAALALVMASKQWNDASYLSAGKSLISWIASNDIASNKIKPGNQWNDGFNPSYATTANFQLFQDVAGGSWSSVISQAYTDLNACQDSKTGLVPDWCDWNSHKPILTSAAVSNDIGFYDDAARTPWRMAMAYYWYGDTKAQAFNKKVVSWLIPETRTASGVNSGYKYEGGAYHIDNSDIRRFVSSTFSGGLGLATSSIDSKEAETYLGTVYKVLKEKKSCSTAQGCGEGSVEGEKYYPATLNMIYLLLVTGNMPNLYNTTGFTPFTPDPSKAPSISEGEGTHLEFGDTTVSVSGLWNWGAYHDKLGIGTKMVPDSGASPLYRLDDGSIVARASMEIGPEPEWTEAAAKAGTLKYPSAGIAVSFKKDDCKKDKSCGVNFKTLGIQYIRVTAKTSGPIRMAILNTITDENEEKKVENAGAGSEPGIYVDNSEEFKAVTYDMTPYEYGFKGLGDGKEINILDWVSKNNAPEGGEILTCIKGLKWEVKDAKGGLGELTISAVEFLDASKQAVDPVKLTGMEIKGPTIGLYKVTFAPSFSVRADGMKLQISGAKAGNVFMVYNMQGKAIAGGMLMNSNLTVNVPSAGSYIVRVGSEMNRVNVK</sequence>
<name>A7UG68_FIBSS</name>
<reference evidence="8" key="1">
    <citation type="journal article" date="2007" name="Appl. Environ. Microbiol.">
        <title>Characterization and synergistic interactions of Fibrobacter succinogenes glycoside hydrolases.</title>
        <authorList>
            <person name="Qi M."/>
            <person name="Jun H.S."/>
            <person name="Forsberg C.W."/>
        </authorList>
    </citation>
    <scope>NUCLEOTIDE SEQUENCE</scope>
    <source>
        <strain evidence="8">S85</strain>
    </source>
</reference>
<organism evidence="8">
    <name type="scientific">Fibrobacter succinogenes (strain ATCC 19169 / S85)</name>
    <dbReference type="NCBI Taxonomy" id="59374"/>
    <lineage>
        <taxon>Bacteria</taxon>
        <taxon>Pseudomonadati</taxon>
        <taxon>Fibrobacterota</taxon>
        <taxon>Fibrobacteria</taxon>
        <taxon>Fibrobacterales</taxon>
        <taxon>Fibrobacteraceae</taxon>
        <taxon>Fibrobacter</taxon>
    </lineage>
</organism>
<dbReference type="InterPro" id="IPR012341">
    <property type="entry name" value="6hp_glycosidase-like_sf"/>
</dbReference>
<dbReference type="EC" id="3.2.1.4" evidence="3"/>
<dbReference type="KEGG" id="fsc:FSU_2303"/>
<gene>
    <name evidence="9" type="ordered locus">FSU_2303</name>
</gene>
<evidence type="ECO:0000256" key="4">
    <source>
        <dbReference type="ARBA" id="ARBA00022801"/>
    </source>
</evidence>
<dbReference type="HOGENOM" id="CLU_369965_0_0_0"/>
<dbReference type="GO" id="GO:0030245">
    <property type="term" value="P:cellulose catabolic process"/>
    <property type="evidence" value="ECO:0007669"/>
    <property type="project" value="UniProtKB-KW"/>
</dbReference>
<dbReference type="InterPro" id="IPR008928">
    <property type="entry name" value="6-hairpin_glycosidase_sf"/>
</dbReference>
<evidence type="ECO:0000256" key="6">
    <source>
        <dbReference type="ARBA" id="ARBA00023295"/>
    </source>
</evidence>
<comment type="similarity">
    <text evidence="2">Belongs to the glycosyl hydrolase 8 (cellulase D) family.</text>
</comment>
<proteinExistence type="inferred from homology"/>
<evidence type="ECO:0000256" key="7">
    <source>
        <dbReference type="ARBA" id="ARBA00023326"/>
    </source>
</evidence>
<accession>A7UG68</accession>
<evidence type="ECO:0000313" key="9">
    <source>
        <dbReference type="EMBL" id="ADL24942.1"/>
    </source>
</evidence>
<dbReference type="CAZy" id="GH8">
    <property type="family name" value="Glycoside Hydrolase Family 8"/>
</dbReference>
<dbReference type="AlphaFoldDB" id="A7UG68"/>
<dbReference type="SUPFAM" id="SSF48208">
    <property type="entry name" value="Six-hairpin glycosidases"/>
    <property type="match status" value="1"/>
</dbReference>
<dbReference type="Proteomes" id="UP000000517">
    <property type="component" value="Chromosome"/>
</dbReference>
<dbReference type="Gene3D" id="1.50.10.10">
    <property type="match status" value="1"/>
</dbReference>
<keyword evidence="7" id="KW-0119">Carbohydrate metabolism</keyword>
<comment type="catalytic activity">
    <reaction evidence="1">
        <text>Endohydrolysis of (1-&gt;4)-beta-D-glucosidic linkages in cellulose, lichenin and cereal beta-D-glucans.</text>
        <dbReference type="EC" id="3.2.1.4"/>
    </reaction>
</comment>
<evidence type="ECO:0000313" key="8">
    <source>
        <dbReference type="EMBL" id="ABU45499.1"/>
    </source>
</evidence>
<dbReference type="Pfam" id="PF01270">
    <property type="entry name" value="Glyco_hydro_8"/>
    <property type="match status" value="1"/>
</dbReference>
<evidence type="ECO:0000256" key="5">
    <source>
        <dbReference type="ARBA" id="ARBA00023001"/>
    </source>
</evidence>
<evidence type="ECO:0000256" key="2">
    <source>
        <dbReference type="ARBA" id="ARBA00009209"/>
    </source>
</evidence>
<keyword evidence="7" id="KW-0624">Polysaccharide degradation</keyword>
<evidence type="ECO:0000313" key="10">
    <source>
        <dbReference type="Proteomes" id="UP000000517"/>
    </source>
</evidence>
<dbReference type="STRING" id="59374.FSU_2303"/>
<reference evidence="9" key="3">
    <citation type="submission" date="2010-08" db="EMBL/GenBank/DDBJ databases">
        <authorList>
            <person name="Durkin A.S."/>
            <person name="Nelson K.E."/>
            <person name="Morrison M."/>
            <person name="Forsberg C.W."/>
            <person name="Wilson D.B."/>
            <person name="Russell J.B."/>
            <person name="Cann I.K.O."/>
            <person name="Mackie R.I."/>
            <person name="White B.A."/>
        </authorList>
    </citation>
    <scope>NUCLEOTIDE SEQUENCE</scope>
    <source>
        <strain evidence="9">S85</strain>
    </source>
</reference>